<evidence type="ECO:0000256" key="4">
    <source>
        <dbReference type="ARBA" id="ARBA00004496"/>
    </source>
</evidence>
<evidence type="ECO:0000256" key="28">
    <source>
        <dbReference type="ARBA" id="ARBA00080117"/>
    </source>
</evidence>
<dbReference type="FunFam" id="2.10.25.10:FF:000009">
    <property type="entry name" value="Low-density lipoprotein receptor isoform 1"/>
    <property type="match status" value="1"/>
</dbReference>
<evidence type="ECO:0000256" key="26">
    <source>
        <dbReference type="ARBA" id="ARBA00032119"/>
    </source>
</evidence>
<evidence type="ECO:0000256" key="6">
    <source>
        <dbReference type="ARBA" id="ARBA00012063"/>
    </source>
</evidence>
<evidence type="ECO:0000256" key="23">
    <source>
        <dbReference type="ARBA" id="ARBA00023170"/>
    </source>
</evidence>
<evidence type="ECO:0000256" key="32">
    <source>
        <dbReference type="SAM" id="SignalP"/>
    </source>
</evidence>
<keyword evidence="8" id="KW-0031">Aminopeptidase</keyword>
<dbReference type="SUPFAM" id="SSF57184">
    <property type="entry name" value="Growth factor receptor domain"/>
    <property type="match status" value="2"/>
</dbReference>
<evidence type="ECO:0000256" key="16">
    <source>
        <dbReference type="ARBA" id="ARBA00022801"/>
    </source>
</evidence>
<keyword evidence="17" id="KW-0862">Zinc</keyword>
<dbReference type="PANTHER" id="PTHR23422:SF11">
    <property type="entry name" value="DIPEPTIDYL PEPTIDASE 3"/>
    <property type="match status" value="1"/>
</dbReference>
<reference evidence="34 35" key="1">
    <citation type="submission" date="2019-06" db="EMBL/GenBank/DDBJ databases">
        <title>Draft genomes of female and male turbot (Scophthalmus maximus).</title>
        <authorList>
            <person name="Xu H."/>
            <person name="Xu X.-W."/>
            <person name="Shao C."/>
            <person name="Chen S."/>
        </authorList>
    </citation>
    <scope>NUCLEOTIDE SEQUENCE [LARGE SCALE GENOMIC DNA]</scope>
    <source>
        <strain evidence="34">Ysfricsl-2016a</strain>
        <tissue evidence="34">Blood</tissue>
    </source>
</reference>
<keyword evidence="11" id="KW-0254">Endocytosis</keyword>
<dbReference type="InterPro" id="IPR000152">
    <property type="entry name" value="EGF-type_Asp/Asn_hydroxyl_site"/>
</dbReference>
<evidence type="ECO:0000256" key="27">
    <source>
        <dbReference type="ARBA" id="ARBA00078364"/>
    </source>
</evidence>
<name>A0A6A4SXL4_SCOMX</name>
<evidence type="ECO:0000256" key="9">
    <source>
        <dbReference type="ARBA" id="ARBA00022490"/>
    </source>
</evidence>
<dbReference type="GO" id="GO:0080120">
    <property type="term" value="P:CAAX-box protein maturation"/>
    <property type="evidence" value="ECO:0007669"/>
    <property type="project" value="UniProtKB-ARBA"/>
</dbReference>
<evidence type="ECO:0000256" key="7">
    <source>
        <dbReference type="ARBA" id="ARBA00014713"/>
    </source>
</evidence>
<feature type="chain" id="PRO_5025335268" description="Dipeptidyl peptidase 3" evidence="32">
    <location>
        <begin position="23"/>
        <end position="1551"/>
    </location>
</feature>
<sequence length="1551" mass="170257">MIKRRCASVLLVAALSPAAVKAWTHWAEIRVDVSVWQLMGVRAEGFAPAVTLPLLLTMVAYLGPLVQSAMDAPGGFTAELQSALDVQSWRSCVGDAVWLRNQVVAPLTEELVFRGAMLPMLVPCAGPTGAIFTAPLFFGVDVQSWRSCVGDAVWLRNQVVAPLTEELVFRGAMLPMLVPCAGPTGAIFTAPLFFGVGMQFLYTTVFGAFTSFLFMRTGHVAGPVLCHSFCNSQGLPDFSSALQHPQRSALLFSYLMGALMFLVLLFPLTDPFLYGDQDGQFTNWLREDSPGTCAAPRCVAMTVHTSESGRESSDNFGWLDGSCALPLDGYVCQYNYKGMCPPLEDEGRGPAVYTTPFHLVSTLLTHVPYGSVASLPCPADSSDPDTNAEQTVLCMERDDETVGWSREAPLCSSSADPKNQDWCSGDHGCEQYCQNTDTDYYCYCAEGFTIDEDGYSCKPDPLSQTDPPQLSSDSAGPADQPHVKDVCVEMGCEYDCVETQRGIRCTCPPGYQMGPDGRRCSDVDECQQQPCPQLCVNIPGTFHCTCHSGYQPDDDGECVDVDECLDEGSCEGTCENTVGSFTCLCNPGYELGSGGECVDVDECVGESPCQQQCLNYMGGYQCYCDNGYDLQTDGLTCQPSPDDEEYSTLTPDPSDSAHIPDMDPDHDIPWSTSFTPDPNFEADTNFDVDWLTEAPEALSPDMAHGRDNHLNQWDAQSPKRYQTAPPPTQKYNTGNEIDNDAKTGGRGASGGVGAETANGSATGTGEGSNKDRLEDFNDAADVGDGSAAEDGRDASLININEEEAEKKTSLFSHPSSLPSVLNLRLKMVDSLYYLPNDIGVSALDCGKAFRLLSPQEKKYAHYLSRAAWYGGLAVLLQTSPESADIFVMLQRIFRKQTPSTLAQVATAAGLSSEEYQAFLVYTAGLYANMGNYKSFGDTKFIPNLPKDKLEALVKASQAFEEQPAEMEALWNSCSCLLYSLEDKQKQLGLGDKGITTYFSGNCCLEDAELAQKFLDSKKLSAYNTRLFKRDNGGKACYEVRLASAVQKDCAVDGECESCCGTFNFEGKEFTVKRGDYAPIMERVSYHLKQAQAYAANENQRKMLEEYCRSFTLGSVEAHKKGSSYWIKDKGPIVESYIGFIESYRDPFGSRGEFEGFVAVVNKAMSEHFAKLVSSAEVFLPELPWPREFEKDTFLKPDFTSLDVLTFAGSGIPAGINIPNYDDIRQSEGFKNVSLGNVLSVAYATKKEKLTFLEEDDKDLFVKLNGPSFEVQVGLHELLGHGSGKLFVQDDKGKFNFDQSKVMNPETSEPVSSWYRGSETWDSKFSTIASSYEECRAECVGLYLCLKKNVLSIFGHEGEDADNVVYINWLSMVRAGLLGLEFYTPESKSWRQAHMQARFVILRVLLEAGEGLVGLEEVTGQDGKPDARITMDRSKIHTVGKGAIHRFLCKLQVLKSTADVEGGRALYDFYSTVSDSGTQNFLRLRETVLLRKEARKMFVQANTKVNGDSVELVEYEGSAAGLICSFTERFQDDAEQLDADLLDMSKRDAPCW</sequence>
<dbReference type="EC" id="3.4.14.4" evidence="6"/>
<keyword evidence="20" id="KW-0482">Metalloprotease</keyword>
<evidence type="ECO:0000313" key="35">
    <source>
        <dbReference type="Proteomes" id="UP000438429"/>
    </source>
</evidence>
<evidence type="ECO:0000256" key="20">
    <source>
        <dbReference type="ARBA" id="ARBA00023049"/>
    </source>
</evidence>
<evidence type="ECO:0000256" key="22">
    <source>
        <dbReference type="ARBA" id="ARBA00023157"/>
    </source>
</evidence>
<dbReference type="SUPFAM" id="SSF57196">
    <property type="entry name" value="EGF/Laminin"/>
    <property type="match status" value="1"/>
</dbReference>
<dbReference type="GO" id="GO:0006508">
    <property type="term" value="P:proteolysis"/>
    <property type="evidence" value="ECO:0007669"/>
    <property type="project" value="UniProtKB-KW"/>
</dbReference>
<dbReference type="PROSITE" id="PS01187">
    <property type="entry name" value="EGF_CA"/>
    <property type="match status" value="2"/>
</dbReference>
<comment type="caution">
    <text evidence="34">The sequence shown here is derived from an EMBL/GenBank/DDBJ whole genome shotgun (WGS) entry which is preliminary data.</text>
</comment>
<evidence type="ECO:0000256" key="21">
    <source>
        <dbReference type="ARBA" id="ARBA00023136"/>
    </source>
</evidence>
<evidence type="ECO:0000256" key="3">
    <source>
        <dbReference type="ARBA" id="ARBA00004479"/>
    </source>
</evidence>
<dbReference type="GO" id="GO:0016020">
    <property type="term" value="C:membrane"/>
    <property type="evidence" value="ECO:0007669"/>
    <property type="project" value="UniProtKB-SubCell"/>
</dbReference>
<evidence type="ECO:0000256" key="19">
    <source>
        <dbReference type="ARBA" id="ARBA00022990"/>
    </source>
</evidence>
<evidence type="ECO:0000256" key="1">
    <source>
        <dbReference type="ARBA" id="ARBA00001336"/>
    </source>
</evidence>
<proteinExistence type="inferred from homology"/>
<feature type="disulfide bond" evidence="29">
    <location>
        <begin position="564"/>
        <end position="574"/>
    </location>
</feature>
<feature type="domain" description="EGF-like" evidence="33">
    <location>
        <begin position="522"/>
        <end position="559"/>
    </location>
</feature>
<dbReference type="InterPro" id="IPR001881">
    <property type="entry name" value="EGF-like_Ca-bd_dom"/>
</dbReference>
<dbReference type="PANTHER" id="PTHR23422">
    <property type="entry name" value="DIPEPTIDYL PEPTIDASE III-RELATED"/>
    <property type="match status" value="1"/>
</dbReference>
<dbReference type="PROSITE" id="PS00010">
    <property type="entry name" value="ASX_HYDROXYL"/>
    <property type="match status" value="3"/>
</dbReference>
<dbReference type="InterPro" id="IPR009030">
    <property type="entry name" value="Growth_fac_rcpt_cys_sf"/>
</dbReference>
<dbReference type="Proteomes" id="UP000438429">
    <property type="component" value="Unassembled WGS sequence"/>
</dbReference>
<evidence type="ECO:0000256" key="10">
    <source>
        <dbReference type="ARBA" id="ARBA00022536"/>
    </source>
</evidence>
<keyword evidence="12" id="KW-0645">Protease</keyword>
<dbReference type="GO" id="GO:0004175">
    <property type="term" value="F:endopeptidase activity"/>
    <property type="evidence" value="ECO:0007669"/>
    <property type="project" value="UniProtKB-ARBA"/>
</dbReference>
<evidence type="ECO:0000256" key="11">
    <source>
        <dbReference type="ARBA" id="ARBA00022583"/>
    </source>
</evidence>
<keyword evidence="23" id="KW-0675">Receptor</keyword>
<keyword evidence="19" id="KW-0007">Acetylation</keyword>
<dbReference type="CDD" id="cd00054">
    <property type="entry name" value="EGF_CA"/>
    <property type="match status" value="3"/>
</dbReference>
<keyword evidence="21 31" id="KW-0472">Membrane</keyword>
<evidence type="ECO:0000256" key="15">
    <source>
        <dbReference type="ARBA" id="ARBA00022737"/>
    </source>
</evidence>
<keyword evidence="22 29" id="KW-1015">Disulfide bond</keyword>
<feature type="domain" description="EGF-like" evidence="33">
    <location>
        <begin position="560"/>
        <end position="598"/>
    </location>
</feature>
<dbReference type="FunFam" id="3.30.540.30:FF:000003">
    <property type="entry name" value="Dipeptidyl peptidase 3"/>
    <property type="match status" value="1"/>
</dbReference>
<feature type="domain" description="EGF-like" evidence="33">
    <location>
        <begin position="599"/>
        <end position="638"/>
    </location>
</feature>
<feature type="region of interest" description="Disordered" evidence="30">
    <location>
        <begin position="716"/>
        <end position="793"/>
    </location>
</feature>
<comment type="cofactor">
    <cofactor evidence="2">
        <name>Zn(2+)</name>
        <dbReference type="ChEBI" id="CHEBI:29105"/>
    </cofactor>
</comment>
<evidence type="ECO:0000256" key="2">
    <source>
        <dbReference type="ARBA" id="ARBA00001947"/>
    </source>
</evidence>
<feature type="disulfide bond" evidence="29">
    <location>
        <begin position="603"/>
        <end position="613"/>
    </location>
</feature>
<feature type="region of interest" description="Disordered" evidence="30">
    <location>
        <begin position="637"/>
        <end position="661"/>
    </location>
</feature>
<keyword evidence="14" id="KW-0479">Metal-binding</keyword>
<evidence type="ECO:0000256" key="5">
    <source>
        <dbReference type="ARBA" id="ARBA00010200"/>
    </source>
</evidence>
<evidence type="ECO:0000256" key="30">
    <source>
        <dbReference type="SAM" id="MobiDB-lite"/>
    </source>
</evidence>
<dbReference type="InterPro" id="IPR039461">
    <property type="entry name" value="Peptidase_M49"/>
</dbReference>
<evidence type="ECO:0000256" key="18">
    <source>
        <dbReference type="ARBA" id="ARBA00022989"/>
    </source>
</evidence>
<evidence type="ECO:0000313" key="34">
    <source>
        <dbReference type="EMBL" id="KAF0038533.1"/>
    </source>
</evidence>
<dbReference type="GO" id="GO:0008239">
    <property type="term" value="F:dipeptidyl-peptidase activity"/>
    <property type="evidence" value="ECO:0007669"/>
    <property type="project" value="UniProtKB-EC"/>
</dbReference>
<feature type="transmembrane region" description="Helical" evidence="31">
    <location>
        <begin position="249"/>
        <end position="268"/>
    </location>
</feature>
<dbReference type="PROSITE" id="PS01186">
    <property type="entry name" value="EGF_2"/>
    <property type="match status" value="4"/>
</dbReference>
<evidence type="ECO:0000256" key="14">
    <source>
        <dbReference type="ARBA" id="ARBA00022723"/>
    </source>
</evidence>
<evidence type="ECO:0000256" key="24">
    <source>
        <dbReference type="ARBA" id="ARBA00023180"/>
    </source>
</evidence>
<dbReference type="FunFam" id="3.30.540.30:FF:000002">
    <property type="entry name" value="Dipeptidyl peptidase 3"/>
    <property type="match status" value="1"/>
</dbReference>
<dbReference type="GO" id="GO:0005737">
    <property type="term" value="C:cytoplasm"/>
    <property type="evidence" value="ECO:0007669"/>
    <property type="project" value="UniProtKB-SubCell"/>
</dbReference>
<dbReference type="EMBL" id="VEVO01000008">
    <property type="protein sequence ID" value="KAF0038533.1"/>
    <property type="molecule type" value="Genomic_DNA"/>
</dbReference>
<dbReference type="InterPro" id="IPR026823">
    <property type="entry name" value="cEGF"/>
</dbReference>
<feature type="signal peptide" evidence="32">
    <location>
        <begin position="1"/>
        <end position="22"/>
    </location>
</feature>
<keyword evidence="15" id="KW-0677">Repeat</keyword>
<feature type="region of interest" description="Disordered" evidence="30">
    <location>
        <begin position="458"/>
        <end position="478"/>
    </location>
</feature>
<feature type="transmembrane region" description="Helical" evidence="31">
    <location>
        <begin position="46"/>
        <end position="66"/>
    </location>
</feature>
<dbReference type="GO" id="GO:0008270">
    <property type="term" value="F:zinc ion binding"/>
    <property type="evidence" value="ECO:0007669"/>
    <property type="project" value="UniProtKB-ARBA"/>
</dbReference>
<evidence type="ECO:0000259" key="33">
    <source>
        <dbReference type="PROSITE" id="PS50026"/>
    </source>
</evidence>
<dbReference type="FunFam" id="3.30.540.30:FF:000001">
    <property type="entry name" value="Dipeptidyl peptidase 3"/>
    <property type="match status" value="1"/>
</dbReference>
<feature type="compositionally biased region" description="Gly residues" evidence="30">
    <location>
        <begin position="744"/>
        <end position="753"/>
    </location>
</feature>
<feature type="compositionally biased region" description="Polar residues" evidence="30">
    <location>
        <begin position="462"/>
        <end position="474"/>
    </location>
</feature>
<evidence type="ECO:0000256" key="12">
    <source>
        <dbReference type="ARBA" id="ARBA00022670"/>
    </source>
</evidence>
<keyword evidence="10 29" id="KW-0245">EGF-like domain</keyword>
<dbReference type="InterPro" id="IPR003675">
    <property type="entry name" value="Rce1/LyrA-like_dom"/>
</dbReference>
<keyword evidence="24" id="KW-0325">Glycoprotein</keyword>
<comment type="similarity">
    <text evidence="5">Belongs to the peptidase M49 family.</text>
</comment>
<keyword evidence="9" id="KW-0963">Cytoplasm</keyword>
<comment type="caution">
    <text evidence="29">Lacks conserved residue(s) required for the propagation of feature annotation.</text>
</comment>
<gene>
    <name evidence="34" type="ORF">F2P81_009017</name>
</gene>
<dbReference type="Gene3D" id="3.30.540.30">
    <property type="match status" value="3"/>
</dbReference>
<dbReference type="PROSITE" id="PS50026">
    <property type="entry name" value="EGF_3"/>
    <property type="match status" value="3"/>
</dbReference>
<dbReference type="GO" id="GO:0004177">
    <property type="term" value="F:aminopeptidase activity"/>
    <property type="evidence" value="ECO:0007669"/>
    <property type="project" value="UniProtKB-KW"/>
</dbReference>
<evidence type="ECO:0000256" key="8">
    <source>
        <dbReference type="ARBA" id="ARBA00022438"/>
    </source>
</evidence>
<dbReference type="InterPro" id="IPR018097">
    <property type="entry name" value="EGF_Ca-bd_CS"/>
</dbReference>
<dbReference type="GO" id="GO:0008237">
    <property type="term" value="F:metallopeptidase activity"/>
    <property type="evidence" value="ECO:0007669"/>
    <property type="project" value="UniProtKB-KW"/>
</dbReference>
<keyword evidence="13 31" id="KW-0812">Transmembrane</keyword>
<protein>
    <recommendedName>
        <fullName evidence="7">Dipeptidyl peptidase 3</fullName>
        <ecNumber evidence="6">3.4.14.4</ecNumber>
    </recommendedName>
    <alternativeName>
        <fullName evidence="25">Dipeptidyl aminopeptidase III</fullName>
    </alternativeName>
    <alternativeName>
        <fullName evidence="27">Dipeptidyl arylamidase III</fullName>
    </alternativeName>
    <alternativeName>
        <fullName evidence="26">Dipeptidyl peptidase III</fullName>
    </alternativeName>
    <alternativeName>
        <fullName evidence="28">Enkephalinase B</fullName>
    </alternativeName>
</protein>
<dbReference type="Pfam" id="PF02517">
    <property type="entry name" value="Rce1-like"/>
    <property type="match status" value="2"/>
</dbReference>
<dbReference type="SMART" id="SM00181">
    <property type="entry name" value="EGF"/>
    <property type="match status" value="5"/>
</dbReference>
<evidence type="ECO:0000256" key="31">
    <source>
        <dbReference type="SAM" id="Phobius"/>
    </source>
</evidence>
<keyword evidence="16" id="KW-0378">Hydrolase</keyword>
<dbReference type="Pfam" id="PF03571">
    <property type="entry name" value="Peptidase_M49"/>
    <property type="match status" value="1"/>
</dbReference>
<keyword evidence="32" id="KW-0732">Signal</keyword>
<comment type="catalytic activity">
    <reaction evidence="1">
        <text>Release of an N-terminal dipeptide from a peptide comprising four or more residues, with broad specificity. Also acts on dipeptidyl 2-naphthylamides.</text>
        <dbReference type="EC" id="3.4.14.4"/>
    </reaction>
</comment>
<comment type="subcellular location">
    <subcellularLocation>
        <location evidence="4">Cytoplasm</location>
    </subcellularLocation>
    <subcellularLocation>
        <location evidence="3">Membrane</location>
        <topology evidence="3">Single-pass type I membrane protein</topology>
    </subcellularLocation>
</comment>
<keyword evidence="18 31" id="KW-1133">Transmembrane helix</keyword>
<evidence type="ECO:0000256" key="29">
    <source>
        <dbReference type="PROSITE-ProRule" id="PRU00076"/>
    </source>
</evidence>
<evidence type="ECO:0000256" key="13">
    <source>
        <dbReference type="ARBA" id="ARBA00022692"/>
    </source>
</evidence>
<evidence type="ECO:0000256" key="17">
    <source>
        <dbReference type="ARBA" id="ARBA00022833"/>
    </source>
</evidence>
<dbReference type="SMART" id="SM00179">
    <property type="entry name" value="EGF_CA"/>
    <property type="match status" value="4"/>
</dbReference>
<dbReference type="Gene3D" id="2.10.25.10">
    <property type="entry name" value="Laminin"/>
    <property type="match status" value="5"/>
</dbReference>
<dbReference type="Pfam" id="PF12662">
    <property type="entry name" value="cEGF"/>
    <property type="match status" value="3"/>
</dbReference>
<dbReference type="GO" id="GO:0005509">
    <property type="term" value="F:calcium ion binding"/>
    <property type="evidence" value="ECO:0007669"/>
    <property type="project" value="InterPro"/>
</dbReference>
<organism evidence="34 35">
    <name type="scientific">Scophthalmus maximus</name>
    <name type="common">Turbot</name>
    <name type="synonym">Psetta maxima</name>
    <dbReference type="NCBI Taxonomy" id="52904"/>
    <lineage>
        <taxon>Eukaryota</taxon>
        <taxon>Metazoa</taxon>
        <taxon>Chordata</taxon>
        <taxon>Craniata</taxon>
        <taxon>Vertebrata</taxon>
        <taxon>Euteleostomi</taxon>
        <taxon>Actinopterygii</taxon>
        <taxon>Neopterygii</taxon>
        <taxon>Teleostei</taxon>
        <taxon>Neoteleostei</taxon>
        <taxon>Acanthomorphata</taxon>
        <taxon>Carangaria</taxon>
        <taxon>Pleuronectiformes</taxon>
        <taxon>Pleuronectoidei</taxon>
        <taxon>Scophthalmidae</taxon>
        <taxon>Scophthalmus</taxon>
    </lineage>
</organism>
<dbReference type="GO" id="GO:0006897">
    <property type="term" value="P:endocytosis"/>
    <property type="evidence" value="ECO:0007669"/>
    <property type="project" value="UniProtKB-KW"/>
</dbReference>
<accession>A0A6A4SXL4</accession>
<evidence type="ECO:0000256" key="25">
    <source>
        <dbReference type="ARBA" id="ARBA00031288"/>
    </source>
</evidence>
<dbReference type="InterPro" id="IPR000742">
    <property type="entry name" value="EGF"/>
</dbReference>